<evidence type="ECO:0000256" key="2">
    <source>
        <dbReference type="SAM" id="SignalP"/>
    </source>
</evidence>
<dbReference type="Proteomes" id="UP001164506">
    <property type="component" value="Chromosome"/>
</dbReference>
<feature type="signal peptide" evidence="2">
    <location>
        <begin position="1"/>
        <end position="21"/>
    </location>
</feature>
<reference evidence="4" key="1">
    <citation type="submission" date="2021-09" db="EMBL/GenBank/DDBJ databases">
        <title>Complete genome sequence and metabolic characterization of Streptomyces tanashiensis DSM 731 the producer of antibacterial Kalafungin and diverse secondary metabolites.</title>
        <authorList>
            <person name="Abbasi M.N."/>
            <person name="Anwar M.N."/>
            <person name="Alam K."/>
            <person name="Shoaib M."/>
            <person name="Lin Z."/>
            <person name="Hayat M."/>
            <person name="Ali M.I."/>
            <person name="Malik H.M.T."/>
            <person name="Ahmed I."/>
            <person name="Li A."/>
            <person name="Hailong Wang H."/>
            <person name="Zhang Y."/>
        </authorList>
    </citation>
    <scope>NUCLEOTIDE SEQUENCE</scope>
    <source>
        <strain evidence="4">Kala</strain>
    </source>
</reference>
<dbReference type="EMBL" id="CP084204">
    <property type="protein sequence ID" value="UZX19906.1"/>
    <property type="molecule type" value="Genomic_DNA"/>
</dbReference>
<organism evidence="4 5">
    <name type="scientific">Streptomyces tanashiensis</name>
    <dbReference type="NCBI Taxonomy" id="67367"/>
    <lineage>
        <taxon>Bacteria</taxon>
        <taxon>Bacillati</taxon>
        <taxon>Actinomycetota</taxon>
        <taxon>Actinomycetes</taxon>
        <taxon>Kitasatosporales</taxon>
        <taxon>Streptomycetaceae</taxon>
        <taxon>Streptomyces</taxon>
    </lineage>
</organism>
<feature type="chain" id="PRO_5046250828" evidence="2">
    <location>
        <begin position="22"/>
        <end position="220"/>
    </location>
</feature>
<accession>A0ABY6QRV1</accession>
<feature type="domain" description="DUF4232" evidence="3">
    <location>
        <begin position="89"/>
        <end position="210"/>
    </location>
</feature>
<proteinExistence type="predicted"/>
<feature type="region of interest" description="Disordered" evidence="1">
    <location>
        <begin position="26"/>
        <end position="82"/>
    </location>
</feature>
<dbReference type="RefSeq" id="WP_190105682.1">
    <property type="nucleotide sequence ID" value="NZ_BMUH01000012.1"/>
</dbReference>
<evidence type="ECO:0000313" key="4">
    <source>
        <dbReference type="EMBL" id="UZX19906.1"/>
    </source>
</evidence>
<evidence type="ECO:0000313" key="5">
    <source>
        <dbReference type="Proteomes" id="UP001164506"/>
    </source>
</evidence>
<dbReference type="PROSITE" id="PS51257">
    <property type="entry name" value="PROKAR_LIPOPROTEIN"/>
    <property type="match status" value="1"/>
</dbReference>
<evidence type="ECO:0000259" key="3">
    <source>
        <dbReference type="Pfam" id="PF14016"/>
    </source>
</evidence>
<keyword evidence="2" id="KW-0732">Signal</keyword>
<evidence type="ECO:0000256" key="1">
    <source>
        <dbReference type="SAM" id="MobiDB-lite"/>
    </source>
</evidence>
<dbReference type="GeneID" id="95598546"/>
<protein>
    <submittedName>
        <fullName evidence="4">DUF4232 domain-containing protein</fullName>
    </submittedName>
</protein>
<keyword evidence="5" id="KW-1185">Reference proteome</keyword>
<dbReference type="Pfam" id="PF14016">
    <property type="entry name" value="DUF4232"/>
    <property type="match status" value="1"/>
</dbReference>
<name>A0ABY6QRV1_9ACTN</name>
<gene>
    <name evidence="4" type="ORF">LDH80_03845</name>
</gene>
<dbReference type="InterPro" id="IPR025326">
    <property type="entry name" value="DUF4232"/>
</dbReference>
<feature type="compositionally biased region" description="Low complexity" evidence="1">
    <location>
        <begin position="35"/>
        <end position="80"/>
    </location>
</feature>
<sequence length="220" mass="22220">MSTVRRAAVVLVAVSALALTACGPSEDGAAGGTDVPTATPPTSSAPSATPPTSSAKPTTPAKPSKPVKPSTPAKPVTPSTDPDYDVFPCSTYDLTFTASLAEPTTSSYLLKVTNKTGKPCRVLGHPVVTFGGLDGQATARGAAPGIEEAFKLAPGQSAYAGLMGGLKGPKSETVSSIAMTMETDSDLKQVPLKASTPGLNVSDDNSVTPWMDNAEDALSL</sequence>